<sequence length="186" mass="20550">MPCFLEADRISYGEKQSPEGQFCLFEHSHSLEEPQKLKDGNIANLNLEVSVHDRRQLKSPGLPLHEHMDQVLKDFEVVNCMIGEPDGNSDLHDPVNQIKEVFPPIVTGVGLSLADNNAAEASDNGYYGLISASGVAGIEVINGKWLKMLLLLRVMTLSSFEVSRKRSAKFRSTSMANLAFCLFLSS</sequence>
<accession>A0AA87Z0E7</accession>
<dbReference type="EMBL" id="BTGU01002891">
    <property type="protein sequence ID" value="GMN23104.1"/>
    <property type="molecule type" value="Genomic_DNA"/>
</dbReference>
<evidence type="ECO:0000313" key="2">
    <source>
        <dbReference type="Proteomes" id="UP001187192"/>
    </source>
</evidence>
<reference evidence="1" key="1">
    <citation type="submission" date="2023-07" db="EMBL/GenBank/DDBJ databases">
        <title>draft genome sequence of fig (Ficus carica).</title>
        <authorList>
            <person name="Takahashi T."/>
            <person name="Nishimura K."/>
        </authorList>
    </citation>
    <scope>NUCLEOTIDE SEQUENCE</scope>
</reference>
<comment type="caution">
    <text evidence="1">The sequence shown here is derived from an EMBL/GenBank/DDBJ whole genome shotgun (WGS) entry which is preliminary data.</text>
</comment>
<organism evidence="1 2">
    <name type="scientific">Ficus carica</name>
    <name type="common">Common fig</name>
    <dbReference type="NCBI Taxonomy" id="3494"/>
    <lineage>
        <taxon>Eukaryota</taxon>
        <taxon>Viridiplantae</taxon>
        <taxon>Streptophyta</taxon>
        <taxon>Embryophyta</taxon>
        <taxon>Tracheophyta</taxon>
        <taxon>Spermatophyta</taxon>
        <taxon>Magnoliopsida</taxon>
        <taxon>eudicotyledons</taxon>
        <taxon>Gunneridae</taxon>
        <taxon>Pentapetalae</taxon>
        <taxon>rosids</taxon>
        <taxon>fabids</taxon>
        <taxon>Rosales</taxon>
        <taxon>Moraceae</taxon>
        <taxon>Ficeae</taxon>
        <taxon>Ficus</taxon>
    </lineage>
</organism>
<name>A0AA87Z0E7_FICCA</name>
<evidence type="ECO:0000313" key="1">
    <source>
        <dbReference type="EMBL" id="GMN23104.1"/>
    </source>
</evidence>
<protein>
    <submittedName>
        <fullName evidence="1">Uncharacterized protein</fullName>
    </submittedName>
</protein>
<dbReference type="Proteomes" id="UP001187192">
    <property type="component" value="Unassembled WGS sequence"/>
</dbReference>
<keyword evidence="2" id="KW-1185">Reference proteome</keyword>
<gene>
    <name evidence="1" type="ORF">TIFTF001_043636</name>
</gene>
<dbReference type="AlphaFoldDB" id="A0AA87Z0E7"/>
<proteinExistence type="predicted"/>